<protein>
    <submittedName>
        <fullName evidence="1">Os05g0122001 protein</fullName>
    </submittedName>
</protein>
<dbReference type="Proteomes" id="UP000059680">
    <property type="component" value="Chromosome 5"/>
</dbReference>
<gene>
    <name evidence="1" type="ordered locus">Os05g0122001</name>
    <name evidence="1" type="ORF">OSNPB_050122001</name>
</gene>
<dbReference type="PaxDb" id="39947-A0A0P0WHA6"/>
<evidence type="ECO:0000313" key="1">
    <source>
        <dbReference type="EMBL" id="BAS92031.1"/>
    </source>
</evidence>
<dbReference type="InParanoid" id="A0A0P0WHA6"/>
<dbReference type="Gramene" id="Os05t0122001-00">
    <property type="protein sequence ID" value="Os05t0122001-00"/>
    <property type="gene ID" value="Os05g0122001"/>
</dbReference>
<accession>A0A0P0WHA6</accession>
<keyword evidence="2" id="KW-1185">Reference proteome</keyword>
<proteinExistence type="predicted"/>
<reference evidence="1 2" key="3">
    <citation type="journal article" date="2013" name="Rice">
        <title>Improvement of the Oryza sativa Nipponbare reference genome using next generation sequence and optical map data.</title>
        <authorList>
            <person name="Kawahara Y."/>
            <person name="de la Bastide M."/>
            <person name="Hamilton J.P."/>
            <person name="Kanamori H."/>
            <person name="McCombie W.R."/>
            <person name="Ouyang S."/>
            <person name="Schwartz D.C."/>
            <person name="Tanaka T."/>
            <person name="Wu J."/>
            <person name="Zhou S."/>
            <person name="Childs K.L."/>
            <person name="Davidson R.M."/>
            <person name="Lin H."/>
            <person name="Quesada-Ocampo L."/>
            <person name="Vaillancourt B."/>
            <person name="Sakai H."/>
            <person name="Lee S.S."/>
            <person name="Kim J."/>
            <person name="Numa H."/>
            <person name="Itoh T."/>
            <person name="Buell C.R."/>
            <person name="Matsumoto T."/>
        </authorList>
    </citation>
    <scope>NUCLEOTIDE SEQUENCE [LARGE SCALE GENOMIC DNA]</scope>
    <source>
        <strain evidence="2">cv. Nipponbare</strain>
    </source>
</reference>
<organism evidence="1 2">
    <name type="scientific">Oryza sativa subsp. japonica</name>
    <name type="common">Rice</name>
    <dbReference type="NCBI Taxonomy" id="39947"/>
    <lineage>
        <taxon>Eukaryota</taxon>
        <taxon>Viridiplantae</taxon>
        <taxon>Streptophyta</taxon>
        <taxon>Embryophyta</taxon>
        <taxon>Tracheophyta</taxon>
        <taxon>Spermatophyta</taxon>
        <taxon>Magnoliopsida</taxon>
        <taxon>Liliopsida</taxon>
        <taxon>Poales</taxon>
        <taxon>Poaceae</taxon>
        <taxon>BOP clade</taxon>
        <taxon>Oryzoideae</taxon>
        <taxon>Oryzeae</taxon>
        <taxon>Oryzinae</taxon>
        <taxon>Oryza</taxon>
        <taxon>Oryza sativa</taxon>
    </lineage>
</organism>
<dbReference type="STRING" id="39947.A0A0P0WHA6"/>
<evidence type="ECO:0000313" key="2">
    <source>
        <dbReference type="Proteomes" id="UP000059680"/>
    </source>
</evidence>
<sequence>MRLDLLDATFLSRLCGDVAGRVSVLVPDVPTTTSLVKALGSWSGRRVHALPRPGHRRPTRAANRAGISRWAGGGRVDHRARAGIYHVLGRAALRGGASGRPGRRRARHRRVEGLLKGLDTMGWSWSRLPWCLDALASMRSSAASRSPPMSRSSWEEEVTEELDLDPLSASEGQFGLIKLHSSKNGIENGENGGNWQSGCDHALHIGILAKRIFRMAF</sequence>
<dbReference type="AlphaFoldDB" id="A0A0P0WHA6"/>
<dbReference type="EMBL" id="AP014961">
    <property type="protein sequence ID" value="BAS92031.1"/>
    <property type="molecule type" value="Genomic_DNA"/>
</dbReference>
<reference evidence="1 2" key="2">
    <citation type="journal article" date="2013" name="Plant Cell Physiol.">
        <title>Rice Annotation Project Database (RAP-DB): an integrative and interactive database for rice genomics.</title>
        <authorList>
            <person name="Sakai H."/>
            <person name="Lee S.S."/>
            <person name="Tanaka T."/>
            <person name="Numa H."/>
            <person name="Kim J."/>
            <person name="Kawahara Y."/>
            <person name="Wakimoto H."/>
            <person name="Yang C.C."/>
            <person name="Iwamoto M."/>
            <person name="Abe T."/>
            <person name="Yamada Y."/>
            <person name="Muto A."/>
            <person name="Inokuchi H."/>
            <person name="Ikemura T."/>
            <person name="Matsumoto T."/>
            <person name="Sasaki T."/>
            <person name="Itoh T."/>
        </authorList>
    </citation>
    <scope>NUCLEOTIDE SEQUENCE [LARGE SCALE GENOMIC DNA]</scope>
    <source>
        <strain evidence="2">cv. Nipponbare</strain>
    </source>
</reference>
<reference evidence="2" key="1">
    <citation type="journal article" date="2005" name="Nature">
        <title>The map-based sequence of the rice genome.</title>
        <authorList>
            <consortium name="International rice genome sequencing project (IRGSP)"/>
            <person name="Matsumoto T."/>
            <person name="Wu J."/>
            <person name="Kanamori H."/>
            <person name="Katayose Y."/>
            <person name="Fujisawa M."/>
            <person name="Namiki N."/>
            <person name="Mizuno H."/>
            <person name="Yamamoto K."/>
            <person name="Antonio B.A."/>
            <person name="Baba T."/>
            <person name="Sakata K."/>
            <person name="Nagamura Y."/>
            <person name="Aoki H."/>
            <person name="Arikawa K."/>
            <person name="Arita K."/>
            <person name="Bito T."/>
            <person name="Chiden Y."/>
            <person name="Fujitsuka N."/>
            <person name="Fukunaka R."/>
            <person name="Hamada M."/>
            <person name="Harada C."/>
            <person name="Hayashi A."/>
            <person name="Hijishita S."/>
            <person name="Honda M."/>
            <person name="Hosokawa S."/>
            <person name="Ichikawa Y."/>
            <person name="Idonuma A."/>
            <person name="Iijima M."/>
            <person name="Ikeda M."/>
            <person name="Ikeno M."/>
            <person name="Ito K."/>
            <person name="Ito S."/>
            <person name="Ito T."/>
            <person name="Ito Y."/>
            <person name="Ito Y."/>
            <person name="Iwabuchi A."/>
            <person name="Kamiya K."/>
            <person name="Karasawa W."/>
            <person name="Kurita K."/>
            <person name="Katagiri S."/>
            <person name="Kikuta A."/>
            <person name="Kobayashi H."/>
            <person name="Kobayashi N."/>
            <person name="Machita K."/>
            <person name="Maehara T."/>
            <person name="Masukawa M."/>
            <person name="Mizubayashi T."/>
            <person name="Mukai Y."/>
            <person name="Nagasaki H."/>
            <person name="Nagata Y."/>
            <person name="Naito S."/>
            <person name="Nakashima M."/>
            <person name="Nakama Y."/>
            <person name="Nakamichi Y."/>
            <person name="Nakamura M."/>
            <person name="Meguro A."/>
            <person name="Negishi M."/>
            <person name="Ohta I."/>
            <person name="Ohta T."/>
            <person name="Okamoto M."/>
            <person name="Ono N."/>
            <person name="Saji S."/>
            <person name="Sakaguchi M."/>
            <person name="Sakai K."/>
            <person name="Shibata M."/>
            <person name="Shimokawa T."/>
            <person name="Song J."/>
            <person name="Takazaki Y."/>
            <person name="Terasawa K."/>
            <person name="Tsugane M."/>
            <person name="Tsuji K."/>
            <person name="Ueda S."/>
            <person name="Waki K."/>
            <person name="Yamagata H."/>
            <person name="Yamamoto M."/>
            <person name="Yamamoto S."/>
            <person name="Yamane H."/>
            <person name="Yoshiki S."/>
            <person name="Yoshihara R."/>
            <person name="Yukawa K."/>
            <person name="Zhong H."/>
            <person name="Yano M."/>
            <person name="Yuan Q."/>
            <person name="Ouyang S."/>
            <person name="Liu J."/>
            <person name="Jones K.M."/>
            <person name="Gansberger K."/>
            <person name="Moffat K."/>
            <person name="Hill J."/>
            <person name="Bera J."/>
            <person name="Fadrosh D."/>
            <person name="Jin S."/>
            <person name="Johri S."/>
            <person name="Kim M."/>
            <person name="Overton L."/>
            <person name="Reardon M."/>
            <person name="Tsitrin T."/>
            <person name="Vuong H."/>
            <person name="Weaver B."/>
            <person name="Ciecko A."/>
            <person name="Tallon L."/>
            <person name="Jackson J."/>
            <person name="Pai G."/>
            <person name="Aken S.V."/>
            <person name="Utterback T."/>
            <person name="Reidmuller S."/>
            <person name="Feldblyum T."/>
            <person name="Hsiao J."/>
            <person name="Zismann V."/>
            <person name="Iobst S."/>
            <person name="de Vazeille A.R."/>
            <person name="Buell C.R."/>
            <person name="Ying K."/>
            <person name="Li Y."/>
            <person name="Lu T."/>
            <person name="Huang Y."/>
            <person name="Zhao Q."/>
            <person name="Feng Q."/>
            <person name="Zhang L."/>
            <person name="Zhu J."/>
            <person name="Weng Q."/>
            <person name="Mu J."/>
            <person name="Lu Y."/>
            <person name="Fan D."/>
            <person name="Liu Y."/>
            <person name="Guan J."/>
            <person name="Zhang Y."/>
            <person name="Yu S."/>
            <person name="Liu X."/>
            <person name="Zhang Y."/>
            <person name="Hong G."/>
            <person name="Han B."/>
            <person name="Choisne N."/>
            <person name="Demange N."/>
            <person name="Orjeda G."/>
            <person name="Samain S."/>
            <person name="Cattolico L."/>
            <person name="Pelletier E."/>
            <person name="Couloux A."/>
            <person name="Segurens B."/>
            <person name="Wincker P."/>
            <person name="D'Hont A."/>
            <person name="Scarpelli C."/>
            <person name="Weissenbach J."/>
            <person name="Salanoubat M."/>
            <person name="Quetier F."/>
            <person name="Yu Y."/>
            <person name="Kim H.R."/>
            <person name="Rambo T."/>
            <person name="Currie J."/>
            <person name="Collura K."/>
            <person name="Luo M."/>
            <person name="Yang T."/>
            <person name="Ammiraju J.S.S."/>
            <person name="Engler F."/>
            <person name="Soderlund C."/>
            <person name="Wing R.A."/>
            <person name="Palmer L.E."/>
            <person name="de la Bastide M."/>
            <person name="Spiegel L."/>
            <person name="Nascimento L."/>
            <person name="Zutavern T."/>
            <person name="O'Shaughnessy A."/>
            <person name="Dike S."/>
            <person name="Dedhia N."/>
            <person name="Preston R."/>
            <person name="Balija V."/>
            <person name="McCombie W.R."/>
            <person name="Chow T."/>
            <person name="Chen H."/>
            <person name="Chung M."/>
            <person name="Chen C."/>
            <person name="Shaw J."/>
            <person name="Wu H."/>
            <person name="Hsiao K."/>
            <person name="Chao Y."/>
            <person name="Chu M."/>
            <person name="Cheng C."/>
            <person name="Hour A."/>
            <person name="Lee P."/>
            <person name="Lin S."/>
            <person name="Lin Y."/>
            <person name="Liou J."/>
            <person name="Liu S."/>
            <person name="Hsing Y."/>
            <person name="Raghuvanshi S."/>
            <person name="Mohanty A."/>
            <person name="Bharti A.K."/>
            <person name="Gaur A."/>
            <person name="Gupta V."/>
            <person name="Kumar D."/>
            <person name="Ravi V."/>
            <person name="Vij S."/>
            <person name="Kapur A."/>
            <person name="Khurana P."/>
            <person name="Khurana P."/>
            <person name="Khurana J.P."/>
            <person name="Tyagi A.K."/>
            <person name="Gaikwad K."/>
            <person name="Singh A."/>
            <person name="Dalal V."/>
            <person name="Srivastava S."/>
            <person name="Dixit A."/>
            <person name="Pal A.K."/>
            <person name="Ghazi I.A."/>
            <person name="Yadav M."/>
            <person name="Pandit A."/>
            <person name="Bhargava A."/>
            <person name="Sureshbabu K."/>
            <person name="Batra K."/>
            <person name="Sharma T.R."/>
            <person name="Mohapatra T."/>
            <person name="Singh N.K."/>
            <person name="Messing J."/>
            <person name="Nelson A.B."/>
            <person name="Fuks G."/>
            <person name="Kavchok S."/>
            <person name="Keizer G."/>
            <person name="Linton E."/>
            <person name="Llaca V."/>
            <person name="Song R."/>
            <person name="Tanyolac B."/>
            <person name="Young S."/>
            <person name="Ho-Il K."/>
            <person name="Hahn J.H."/>
            <person name="Sangsakoo G."/>
            <person name="Vanavichit A."/>
            <person name="de Mattos Luiz.A.T."/>
            <person name="Zimmer P.D."/>
            <person name="Malone G."/>
            <person name="Dellagostin O."/>
            <person name="de Oliveira A.C."/>
            <person name="Bevan M."/>
            <person name="Bancroft I."/>
            <person name="Minx P."/>
            <person name="Cordum H."/>
            <person name="Wilson R."/>
            <person name="Cheng Z."/>
            <person name="Jin W."/>
            <person name="Jiang J."/>
            <person name="Leong S.A."/>
            <person name="Iwama H."/>
            <person name="Gojobori T."/>
            <person name="Itoh T."/>
            <person name="Niimura Y."/>
            <person name="Fujii Y."/>
            <person name="Habara T."/>
            <person name="Sakai H."/>
            <person name="Sato Y."/>
            <person name="Wilson G."/>
            <person name="Kumar K."/>
            <person name="McCouch S."/>
            <person name="Juretic N."/>
            <person name="Hoen D."/>
            <person name="Wright S."/>
            <person name="Bruskiewich R."/>
            <person name="Bureau T."/>
            <person name="Miyao A."/>
            <person name="Hirochika H."/>
            <person name="Nishikawa T."/>
            <person name="Kadowaki K."/>
            <person name="Sugiura M."/>
            <person name="Burr B."/>
            <person name="Sasaki T."/>
        </authorList>
    </citation>
    <scope>NUCLEOTIDE SEQUENCE [LARGE SCALE GENOMIC DNA]</scope>
    <source>
        <strain evidence="2">cv. Nipponbare</strain>
    </source>
</reference>
<name>A0A0P0WHA6_ORYSJ</name>